<accession>M0ZTA4</accession>
<dbReference type="AlphaFoldDB" id="M0ZTA4"/>
<reference evidence="1" key="2">
    <citation type="submission" date="2015-06" db="UniProtKB">
        <authorList>
            <consortium name="EnsemblPlants"/>
        </authorList>
    </citation>
    <scope>IDENTIFICATION</scope>
    <source>
        <strain evidence="1">DM1-3 516 R44</strain>
    </source>
</reference>
<dbReference type="PaxDb" id="4113-PGSC0003DMT400007610"/>
<sequence length="68" mass="7639">MRKIPKGCVGVSANNAFISDETSSYLILRFYNFSYMQLHNQTNDCNVAVGAVRTDIDCLCLYLIINLS</sequence>
<dbReference type="InParanoid" id="M0ZTA4"/>
<dbReference type="HOGENOM" id="CLU_2798921_0_0_1"/>
<dbReference type="Gramene" id="PGSC0003DMT400007610">
    <property type="protein sequence ID" value="PGSC0003DMT400007610"/>
    <property type="gene ID" value="PGSC0003DMG400002939"/>
</dbReference>
<evidence type="ECO:0000313" key="2">
    <source>
        <dbReference type="Proteomes" id="UP000011115"/>
    </source>
</evidence>
<dbReference type="EnsemblPlants" id="PGSC0003DMT400007610">
    <property type="protein sequence ID" value="PGSC0003DMT400007610"/>
    <property type="gene ID" value="PGSC0003DMG400002939"/>
</dbReference>
<proteinExistence type="predicted"/>
<evidence type="ECO:0000313" key="1">
    <source>
        <dbReference type="EnsemblPlants" id="PGSC0003DMT400007610"/>
    </source>
</evidence>
<reference evidence="2" key="1">
    <citation type="journal article" date="2011" name="Nature">
        <title>Genome sequence and analysis of the tuber crop potato.</title>
        <authorList>
            <consortium name="The Potato Genome Sequencing Consortium"/>
        </authorList>
    </citation>
    <scope>NUCLEOTIDE SEQUENCE [LARGE SCALE GENOMIC DNA]</scope>
    <source>
        <strain evidence="2">cv. DM1-3 516 R44</strain>
    </source>
</reference>
<organism evidence="1 2">
    <name type="scientific">Solanum tuberosum</name>
    <name type="common">Potato</name>
    <dbReference type="NCBI Taxonomy" id="4113"/>
    <lineage>
        <taxon>Eukaryota</taxon>
        <taxon>Viridiplantae</taxon>
        <taxon>Streptophyta</taxon>
        <taxon>Embryophyta</taxon>
        <taxon>Tracheophyta</taxon>
        <taxon>Spermatophyta</taxon>
        <taxon>Magnoliopsida</taxon>
        <taxon>eudicotyledons</taxon>
        <taxon>Gunneridae</taxon>
        <taxon>Pentapetalae</taxon>
        <taxon>asterids</taxon>
        <taxon>lamiids</taxon>
        <taxon>Solanales</taxon>
        <taxon>Solanaceae</taxon>
        <taxon>Solanoideae</taxon>
        <taxon>Solaneae</taxon>
        <taxon>Solanum</taxon>
    </lineage>
</organism>
<name>M0ZTA4_SOLTU</name>
<dbReference type="Proteomes" id="UP000011115">
    <property type="component" value="Unassembled WGS sequence"/>
</dbReference>
<protein>
    <submittedName>
        <fullName evidence="1">Uncharacterized protein</fullName>
    </submittedName>
</protein>
<keyword evidence="2" id="KW-1185">Reference proteome</keyword>